<reference evidence="2 3" key="1">
    <citation type="submission" date="2019-12" db="EMBL/GenBank/DDBJ databases">
        <title>Isolation and characterization of three novel carbon monoxide-oxidizing members of Halobacteria from salione crusts and soils.</title>
        <authorList>
            <person name="Myers M.R."/>
            <person name="King G.M."/>
        </authorList>
    </citation>
    <scope>NUCLEOTIDE SEQUENCE [LARGE SCALE GENOMIC DNA]</scope>
    <source>
        <strain evidence="2 3">WSH3</strain>
    </source>
</reference>
<dbReference type="SUPFAM" id="SSF54506">
    <property type="entry name" value="Diaminopimelate epimerase-like"/>
    <property type="match status" value="1"/>
</dbReference>
<dbReference type="Proteomes" id="UP000466535">
    <property type="component" value="Unassembled WGS sequence"/>
</dbReference>
<sequence>MQRREVLLVDAFADEPTGGRPVAVDPTGSMSASQRGRAAGEFGTSGVVSLDGETIEYADWDGAQAVVAAATAGAAGLYNRGALEPGAYELAVAGETDPAGPFGVELDKHGTVTVDVPTATPEFPAVDTDWIADAIGVDVAALEDVGADLPIARVGSFGGTLLVAVNFLEHLSGATPDTGTVAHLLDDADASRLVAFTFDTLAAETDVHARVFDPEARGCERGASGVGVAACTAHLADHAVFDGERDEIAVESGLFLDRPSTVRATVEREPSVGGTALTSLDGSLAVPEDDDDGIIEV</sequence>
<dbReference type="InterPro" id="IPR003719">
    <property type="entry name" value="Phenazine_PhzF-like"/>
</dbReference>
<keyword evidence="3" id="KW-1185">Reference proteome</keyword>
<gene>
    <name evidence="2" type="ORF">GRX03_04325</name>
</gene>
<evidence type="ECO:0000256" key="1">
    <source>
        <dbReference type="SAM" id="MobiDB-lite"/>
    </source>
</evidence>
<dbReference type="GO" id="GO:0003824">
    <property type="term" value="F:catalytic activity"/>
    <property type="evidence" value="ECO:0007669"/>
    <property type="project" value="InterPro"/>
</dbReference>
<evidence type="ECO:0000313" key="2">
    <source>
        <dbReference type="EMBL" id="MXR50832.1"/>
    </source>
</evidence>
<dbReference type="EMBL" id="WUUT01000001">
    <property type="protein sequence ID" value="MXR50832.1"/>
    <property type="molecule type" value="Genomic_DNA"/>
</dbReference>
<comment type="caution">
    <text evidence="2">The sequence shown here is derived from an EMBL/GenBank/DDBJ whole genome shotgun (WGS) entry which is preliminary data.</text>
</comment>
<accession>A0A6B0T6C6</accession>
<dbReference type="Pfam" id="PF02567">
    <property type="entry name" value="PhzC-PhzF"/>
    <property type="match status" value="1"/>
</dbReference>
<proteinExistence type="predicted"/>
<evidence type="ECO:0000313" key="3">
    <source>
        <dbReference type="Proteomes" id="UP000466535"/>
    </source>
</evidence>
<dbReference type="Gene3D" id="3.10.310.10">
    <property type="entry name" value="Diaminopimelate Epimerase, Chain A, domain 1"/>
    <property type="match status" value="1"/>
</dbReference>
<name>A0A6B0T6C6_9EURY</name>
<dbReference type="OrthoDB" id="105902at2157"/>
<protein>
    <submittedName>
        <fullName evidence="2">PhzF family phenazine biosynthesis protein</fullName>
    </submittedName>
</protein>
<dbReference type="PIRSF" id="PIRSF016184">
    <property type="entry name" value="PhzC_PhzF"/>
    <property type="match status" value="1"/>
</dbReference>
<dbReference type="RefSeq" id="WP_159762926.1">
    <property type="nucleotide sequence ID" value="NZ_WUUT01000001.1"/>
</dbReference>
<feature type="region of interest" description="Disordered" evidence="1">
    <location>
        <begin position="17"/>
        <end position="38"/>
    </location>
</feature>
<organism evidence="2 3">
    <name type="scientific">Halovenus carboxidivorans</name>
    <dbReference type="NCBI Taxonomy" id="2692199"/>
    <lineage>
        <taxon>Archaea</taxon>
        <taxon>Methanobacteriati</taxon>
        <taxon>Methanobacteriota</taxon>
        <taxon>Stenosarchaea group</taxon>
        <taxon>Halobacteria</taxon>
        <taxon>Halobacteriales</taxon>
        <taxon>Haloarculaceae</taxon>
        <taxon>Halovenus</taxon>
    </lineage>
</organism>
<dbReference type="AlphaFoldDB" id="A0A6B0T6C6"/>